<dbReference type="InterPro" id="IPR005846">
    <property type="entry name" value="A-D-PHexomutase_a/b/a-III"/>
</dbReference>
<feature type="domain" description="Alpha-D-phosphohexomutase alpha/beta/alpha" evidence="17">
    <location>
        <begin position="207"/>
        <end position="311"/>
    </location>
</feature>
<dbReference type="GO" id="GO:0000287">
    <property type="term" value="F:magnesium ion binding"/>
    <property type="evidence" value="ECO:0007669"/>
    <property type="project" value="InterPro"/>
</dbReference>
<evidence type="ECO:0000256" key="3">
    <source>
        <dbReference type="ARBA" id="ARBA00005164"/>
    </source>
</evidence>
<dbReference type="InterPro" id="IPR005843">
    <property type="entry name" value="A-D-PHexomutase_C"/>
</dbReference>
<dbReference type="GO" id="GO:0004614">
    <property type="term" value="F:phosphoglucomutase activity"/>
    <property type="evidence" value="ECO:0007669"/>
    <property type="project" value="UniProtKB-EC"/>
</dbReference>
<comment type="pathway">
    <text evidence="3">Glycolipid metabolism; diglucosyl-diacylglycerol biosynthesis.</text>
</comment>
<evidence type="ECO:0000259" key="18">
    <source>
        <dbReference type="Pfam" id="PF02880"/>
    </source>
</evidence>
<evidence type="ECO:0000256" key="8">
    <source>
        <dbReference type="ARBA" id="ARBA00022723"/>
    </source>
</evidence>
<evidence type="ECO:0000256" key="12">
    <source>
        <dbReference type="ARBA" id="ARBA00041398"/>
    </source>
</evidence>
<accession>A0A544QYW4</accession>
<gene>
    <name evidence="19" type="ORF">EXD82_01205</name>
</gene>
<dbReference type="InterPro" id="IPR005845">
    <property type="entry name" value="A-D-PHexomutase_a/b/a-II"/>
</dbReference>
<dbReference type="PRINTS" id="PR00509">
    <property type="entry name" value="PGMPMM"/>
</dbReference>
<evidence type="ECO:0000256" key="4">
    <source>
        <dbReference type="ARBA" id="ARBA00005189"/>
    </source>
</evidence>
<feature type="domain" description="Alpha-D-phosphohexomutase alpha/beta/alpha" evidence="16">
    <location>
        <begin position="43"/>
        <end position="183"/>
    </location>
</feature>
<evidence type="ECO:0000259" key="15">
    <source>
        <dbReference type="Pfam" id="PF00408"/>
    </source>
</evidence>
<dbReference type="GO" id="GO:0008973">
    <property type="term" value="F:phosphopentomutase activity"/>
    <property type="evidence" value="ECO:0007669"/>
    <property type="project" value="TreeGrafter"/>
</dbReference>
<dbReference type="Gene3D" id="3.30.310.50">
    <property type="entry name" value="Alpha-D-phosphohexomutase, C-terminal domain"/>
    <property type="match status" value="1"/>
</dbReference>
<dbReference type="PANTHER" id="PTHR45745:SF1">
    <property type="entry name" value="PHOSPHOGLUCOMUTASE 2B-RELATED"/>
    <property type="match status" value="1"/>
</dbReference>
<comment type="caution">
    <text evidence="19">The sequence shown here is derived from an EMBL/GenBank/DDBJ whole genome shotgun (WGS) entry which is preliminary data.</text>
</comment>
<evidence type="ECO:0000256" key="9">
    <source>
        <dbReference type="ARBA" id="ARBA00022842"/>
    </source>
</evidence>
<keyword evidence="9 14" id="KW-0460">Magnesium</keyword>
<dbReference type="InterPro" id="IPR036900">
    <property type="entry name" value="A-D-PHexomutase_C_sf"/>
</dbReference>
<dbReference type="PROSITE" id="PS00710">
    <property type="entry name" value="PGM_PMM"/>
    <property type="match status" value="1"/>
</dbReference>
<evidence type="ECO:0000259" key="16">
    <source>
        <dbReference type="Pfam" id="PF02878"/>
    </source>
</evidence>
<keyword evidence="8 14" id="KW-0479">Metal-binding</keyword>
<dbReference type="Pfam" id="PF02880">
    <property type="entry name" value="PGM_PMM_III"/>
    <property type="match status" value="1"/>
</dbReference>
<protein>
    <recommendedName>
        <fullName evidence="11">Phosphoglucomutase</fullName>
        <ecNumber evidence="6">5.4.2.2</ecNumber>
    </recommendedName>
    <alternativeName>
        <fullName evidence="13">Alpha-phosphoglucomutase</fullName>
    </alternativeName>
    <alternativeName>
        <fullName evidence="12">Glucose phosphomutase</fullName>
    </alternativeName>
</protein>
<dbReference type="Gene3D" id="3.40.120.10">
    <property type="entry name" value="Alpha-D-Glucose-1,6-Bisphosphate, subunit A, domain 3"/>
    <property type="match status" value="3"/>
</dbReference>
<dbReference type="GO" id="GO:0006166">
    <property type="term" value="P:purine ribonucleoside salvage"/>
    <property type="evidence" value="ECO:0007669"/>
    <property type="project" value="TreeGrafter"/>
</dbReference>
<organism evidence="19 20">
    <name type="scientific">Peptacetobacter hominis</name>
    <dbReference type="NCBI Taxonomy" id="2743610"/>
    <lineage>
        <taxon>Bacteria</taxon>
        <taxon>Bacillati</taxon>
        <taxon>Bacillota</taxon>
        <taxon>Clostridia</taxon>
        <taxon>Peptostreptococcales</taxon>
        <taxon>Peptostreptococcaceae</taxon>
        <taxon>Peptacetobacter</taxon>
    </lineage>
</organism>
<evidence type="ECO:0000256" key="10">
    <source>
        <dbReference type="ARBA" id="ARBA00023235"/>
    </source>
</evidence>
<comment type="catalytic activity">
    <reaction evidence="1">
        <text>alpha-D-glucose 1-phosphate = alpha-D-glucose 6-phosphate</text>
        <dbReference type="Rhea" id="RHEA:23536"/>
        <dbReference type="ChEBI" id="CHEBI:58225"/>
        <dbReference type="ChEBI" id="CHEBI:58601"/>
        <dbReference type="EC" id="5.4.2.2"/>
    </reaction>
</comment>
<dbReference type="Pfam" id="PF00408">
    <property type="entry name" value="PGM_PMM_IV"/>
    <property type="match status" value="1"/>
</dbReference>
<dbReference type="CDD" id="cd05799">
    <property type="entry name" value="PGM2"/>
    <property type="match status" value="1"/>
</dbReference>
<evidence type="ECO:0000256" key="6">
    <source>
        <dbReference type="ARBA" id="ARBA00012728"/>
    </source>
</evidence>
<evidence type="ECO:0000256" key="11">
    <source>
        <dbReference type="ARBA" id="ARBA00039995"/>
    </source>
</evidence>
<keyword evidence="10" id="KW-0413">Isomerase</keyword>
<dbReference type="SUPFAM" id="SSF55957">
    <property type="entry name" value="Phosphoglucomutase, C-terminal domain"/>
    <property type="match status" value="1"/>
</dbReference>
<dbReference type="EMBL" id="SGJB01000001">
    <property type="protein sequence ID" value="TQQ85860.1"/>
    <property type="molecule type" value="Genomic_DNA"/>
</dbReference>
<evidence type="ECO:0000259" key="17">
    <source>
        <dbReference type="Pfam" id="PF02879"/>
    </source>
</evidence>
<dbReference type="Pfam" id="PF02878">
    <property type="entry name" value="PGM_PMM_I"/>
    <property type="match status" value="1"/>
</dbReference>
<proteinExistence type="inferred from homology"/>
<comment type="similarity">
    <text evidence="5 14">Belongs to the phosphohexose mutase family.</text>
</comment>
<dbReference type="Pfam" id="PF02879">
    <property type="entry name" value="PGM_PMM_II"/>
    <property type="match status" value="1"/>
</dbReference>
<dbReference type="SUPFAM" id="SSF53738">
    <property type="entry name" value="Phosphoglucomutase, first 3 domains"/>
    <property type="match status" value="3"/>
</dbReference>
<dbReference type="InterPro" id="IPR005841">
    <property type="entry name" value="Alpha-D-phosphohexomutase_SF"/>
</dbReference>
<evidence type="ECO:0000256" key="7">
    <source>
        <dbReference type="ARBA" id="ARBA00022553"/>
    </source>
</evidence>
<feature type="domain" description="Alpha-D-phosphohexomutase alpha/beta/alpha" evidence="18">
    <location>
        <begin position="324"/>
        <end position="450"/>
    </location>
</feature>
<name>A0A544QYW4_9FIRM</name>
<dbReference type="RefSeq" id="WP_142535087.1">
    <property type="nucleotide sequence ID" value="NZ_SGJB01000001.1"/>
</dbReference>
<keyword evidence="20" id="KW-1185">Reference proteome</keyword>
<keyword evidence="7" id="KW-0597">Phosphoprotein</keyword>
<comment type="cofactor">
    <cofactor evidence="2">
        <name>Mg(2+)</name>
        <dbReference type="ChEBI" id="CHEBI:18420"/>
    </cofactor>
</comment>
<dbReference type="AlphaFoldDB" id="A0A544QYW4"/>
<evidence type="ECO:0000256" key="13">
    <source>
        <dbReference type="ARBA" id="ARBA00041467"/>
    </source>
</evidence>
<evidence type="ECO:0000256" key="5">
    <source>
        <dbReference type="ARBA" id="ARBA00010231"/>
    </source>
</evidence>
<evidence type="ECO:0000256" key="1">
    <source>
        <dbReference type="ARBA" id="ARBA00000443"/>
    </source>
</evidence>
<dbReference type="InterPro" id="IPR005844">
    <property type="entry name" value="A-D-PHexomutase_a/b/a-I"/>
</dbReference>
<evidence type="ECO:0000256" key="14">
    <source>
        <dbReference type="RuleBase" id="RU004326"/>
    </source>
</evidence>
<dbReference type="PANTHER" id="PTHR45745">
    <property type="entry name" value="PHOSPHOMANNOMUTASE 45A"/>
    <property type="match status" value="1"/>
</dbReference>
<evidence type="ECO:0000313" key="19">
    <source>
        <dbReference type="EMBL" id="TQQ85860.1"/>
    </source>
</evidence>
<dbReference type="InterPro" id="IPR016066">
    <property type="entry name" value="A-D-PHexomutase_CS"/>
</dbReference>
<feature type="domain" description="Alpha-D-phosphohexomutase C-terminal" evidence="15">
    <location>
        <begin position="493"/>
        <end position="535"/>
    </location>
</feature>
<comment type="pathway">
    <text evidence="4">Lipid metabolism.</text>
</comment>
<dbReference type="GO" id="GO:0005975">
    <property type="term" value="P:carbohydrate metabolic process"/>
    <property type="evidence" value="ECO:0007669"/>
    <property type="project" value="InterPro"/>
</dbReference>
<dbReference type="EC" id="5.4.2.2" evidence="6"/>
<evidence type="ECO:0000313" key="20">
    <source>
        <dbReference type="Proteomes" id="UP000317863"/>
    </source>
</evidence>
<dbReference type="InterPro" id="IPR016055">
    <property type="entry name" value="A-D-PHexomutase_a/b/a-I/II/III"/>
</dbReference>
<dbReference type="Proteomes" id="UP000317863">
    <property type="component" value="Unassembled WGS sequence"/>
</dbReference>
<sequence>MNYIDRYKEWMENPYFDDSVKKELKSIENNEKEIEDRFYKELEFGTAGLRGIIEYGTNRINKYTVRKTTYGLARYLIKNNIEDMEKGVVIAHDNRYKSDEFCREAAETLAASGIKVYIFDSLRTTPELSFLVRYLKCAAGIVITASHNPPEYNGYKVYGPDGAQIMPEIANKIVDEIENIDDYSKIPVIDEKSRKSIEYIGEKEDKAFIEAVKKQISRPEIIETYGKNMKIVYTPLCGTGNIPVRRALSEVGFKNVITVPEEENPDSEFSGIEYPNPEDPKALKRAVKLAEEKGADLVIATDPDCDRVGTAVRTSNGEYVLLTGNQIGGLLVDYIISSRKEKGVLPENAVMVKSIVTSEFGAVIASENNVEVENVLTGFKFIGEKMRGYEKEGNKEFIFGYEESYGYLAGTHARDKDAVVTSLLIAEMAAYHVSKGKTLYEALNDLYEKYGYYREKTVSVTLKGIDGVEKIKNIMTSFRNNHPDEISGKSVSEIQDFKLGVEGYPTADVIKYILSDGSWIAIRPSGTEPKIKFYIAMSGKSDEKAIDSLKSAESYINERIKDLI</sequence>
<dbReference type="OrthoDB" id="9806956at2"/>
<reference evidence="19 20" key="1">
    <citation type="submission" date="2019-02" db="EMBL/GenBank/DDBJ databases">
        <title>Peptostreptococcaceae bacterium ZHW00191 nov., a new bacterium isolated from the human gut.</title>
        <authorList>
            <person name="Zhou H.-W."/>
            <person name="Chen X.-J."/>
        </authorList>
    </citation>
    <scope>NUCLEOTIDE SEQUENCE [LARGE SCALE GENOMIC DNA]</scope>
    <source>
        <strain evidence="19 20">ZHW00191</strain>
    </source>
</reference>
<evidence type="ECO:0000256" key="2">
    <source>
        <dbReference type="ARBA" id="ARBA00001946"/>
    </source>
</evidence>